<dbReference type="AlphaFoldDB" id="A0A926DY72"/>
<proteinExistence type="predicted"/>
<dbReference type="Proteomes" id="UP000653127">
    <property type="component" value="Unassembled WGS sequence"/>
</dbReference>
<sequence>MSKKEQRYPGGLGELLSADMSAKEYFMSLPDYVQGMIQQRADNVQTCAQLENYAENLLAGDD</sequence>
<evidence type="ECO:0000313" key="2">
    <source>
        <dbReference type="Proteomes" id="UP000653127"/>
    </source>
</evidence>
<name>A0A926DY72_9FIRM</name>
<reference evidence="1" key="1">
    <citation type="submission" date="2020-08" db="EMBL/GenBank/DDBJ databases">
        <title>Genome public.</title>
        <authorList>
            <person name="Liu C."/>
            <person name="Sun Q."/>
        </authorList>
    </citation>
    <scope>NUCLEOTIDE SEQUENCE</scope>
    <source>
        <strain evidence="1">NSJ-31</strain>
    </source>
</reference>
<evidence type="ECO:0000313" key="1">
    <source>
        <dbReference type="EMBL" id="MBC8547435.1"/>
    </source>
</evidence>
<protein>
    <submittedName>
        <fullName evidence="1">Uncharacterized protein</fullName>
    </submittedName>
</protein>
<dbReference type="RefSeq" id="WP_249283478.1">
    <property type="nucleotide sequence ID" value="NZ_JACRST010000019.1"/>
</dbReference>
<dbReference type="EMBL" id="JACRST010000019">
    <property type="protein sequence ID" value="MBC8547435.1"/>
    <property type="molecule type" value="Genomic_DNA"/>
</dbReference>
<comment type="caution">
    <text evidence="1">The sequence shown here is derived from an EMBL/GenBank/DDBJ whole genome shotgun (WGS) entry which is preliminary data.</text>
</comment>
<organism evidence="1 2">
    <name type="scientific">Ligaoa zhengdingensis</name>
    <dbReference type="NCBI Taxonomy" id="2763658"/>
    <lineage>
        <taxon>Bacteria</taxon>
        <taxon>Bacillati</taxon>
        <taxon>Bacillota</taxon>
        <taxon>Clostridia</taxon>
        <taxon>Eubacteriales</taxon>
        <taxon>Oscillospiraceae</taxon>
        <taxon>Ligaoa</taxon>
    </lineage>
</organism>
<keyword evidence="2" id="KW-1185">Reference proteome</keyword>
<gene>
    <name evidence="1" type="ORF">H8711_10910</name>
</gene>
<accession>A0A926DY72</accession>